<sequence>MLKQMKVWLIIYNGEEIKDVILFLKLVNLILIILSLAEQNILLNNALQEMMAMGKLLKIVLWIIAKKLIIQFFAKIIHKKLNMISIHWNIMALIQDAQYLLLIMDKVIYTIEIFDVITLNVLLILLTLLQIFLTQNFKIQYADNKTKEIKCKSLKENQNLVTLLVLIIQENFVVILLNVLIIVLERVFVQMDNVNAYQDGLDLIVILNKDSVNNLFQKKISKNAFNNVPKVNLQILTKYVENSVLMVITKIIQIKYVLNAIYRVQNVLVLQRMIVQNAVFLHIQKKENV</sequence>
<dbReference type="InParanoid" id="G0QYA8"/>
<accession>G0QYA8</accession>
<feature type="transmembrane region" description="Helical" evidence="1">
    <location>
        <begin position="160"/>
        <end position="184"/>
    </location>
</feature>
<keyword evidence="3" id="KW-1185">Reference proteome</keyword>
<feature type="transmembrane region" description="Helical" evidence="1">
    <location>
        <begin position="20"/>
        <end position="37"/>
    </location>
</feature>
<dbReference type="RefSeq" id="XP_004031007.1">
    <property type="nucleotide sequence ID" value="XM_004030959.1"/>
</dbReference>
<reference evidence="2 3" key="1">
    <citation type="submission" date="2011-07" db="EMBL/GenBank/DDBJ databases">
        <authorList>
            <person name="Coyne R."/>
            <person name="Brami D."/>
            <person name="Johnson J."/>
            <person name="Hostetler J."/>
            <person name="Hannick L."/>
            <person name="Clark T."/>
            <person name="Cassidy-Hanley D."/>
            <person name="Inman J."/>
        </authorList>
    </citation>
    <scope>NUCLEOTIDE SEQUENCE [LARGE SCALE GENOMIC DNA]</scope>
    <source>
        <strain evidence="2 3">G5</strain>
    </source>
</reference>
<dbReference type="Proteomes" id="UP000008983">
    <property type="component" value="Unassembled WGS sequence"/>
</dbReference>
<dbReference type="AlphaFoldDB" id="G0QYA8"/>
<keyword evidence="1" id="KW-1133">Transmembrane helix</keyword>
<dbReference type="GeneID" id="14905892"/>
<name>G0QYA8_ICHMU</name>
<keyword evidence="1" id="KW-0472">Membrane</keyword>
<feature type="transmembrane region" description="Helical" evidence="1">
    <location>
        <begin position="116"/>
        <end position="139"/>
    </location>
</feature>
<gene>
    <name evidence="2" type="ORF">IMG5_148520</name>
</gene>
<evidence type="ECO:0008006" key="4">
    <source>
        <dbReference type="Google" id="ProtNLM"/>
    </source>
</evidence>
<protein>
    <recommendedName>
        <fullName evidence="4">Transmembrane protein</fullName>
    </recommendedName>
</protein>
<organism evidence="2 3">
    <name type="scientific">Ichthyophthirius multifiliis</name>
    <name type="common">White spot disease agent</name>
    <name type="synonym">Ich</name>
    <dbReference type="NCBI Taxonomy" id="5932"/>
    <lineage>
        <taxon>Eukaryota</taxon>
        <taxon>Sar</taxon>
        <taxon>Alveolata</taxon>
        <taxon>Ciliophora</taxon>
        <taxon>Intramacronucleata</taxon>
        <taxon>Oligohymenophorea</taxon>
        <taxon>Hymenostomatida</taxon>
        <taxon>Ophryoglenina</taxon>
        <taxon>Ichthyophthirius</taxon>
    </lineage>
</organism>
<evidence type="ECO:0000256" key="1">
    <source>
        <dbReference type="SAM" id="Phobius"/>
    </source>
</evidence>
<evidence type="ECO:0000313" key="3">
    <source>
        <dbReference type="Proteomes" id="UP000008983"/>
    </source>
</evidence>
<evidence type="ECO:0000313" key="2">
    <source>
        <dbReference type="EMBL" id="EGR29771.1"/>
    </source>
</evidence>
<proteinExistence type="predicted"/>
<dbReference type="EMBL" id="GL984106">
    <property type="protein sequence ID" value="EGR29771.1"/>
    <property type="molecule type" value="Genomic_DNA"/>
</dbReference>
<keyword evidence="1" id="KW-0812">Transmembrane</keyword>